<evidence type="ECO:0000313" key="1">
    <source>
        <dbReference type="EMBL" id="CAG8736068.1"/>
    </source>
</evidence>
<comment type="caution">
    <text evidence="1">The sequence shown here is derived from an EMBL/GenBank/DDBJ whole genome shotgun (WGS) entry which is preliminary data.</text>
</comment>
<organism evidence="1 2">
    <name type="scientific">Dentiscutata heterogama</name>
    <dbReference type="NCBI Taxonomy" id="1316150"/>
    <lineage>
        <taxon>Eukaryota</taxon>
        <taxon>Fungi</taxon>
        <taxon>Fungi incertae sedis</taxon>
        <taxon>Mucoromycota</taxon>
        <taxon>Glomeromycotina</taxon>
        <taxon>Glomeromycetes</taxon>
        <taxon>Diversisporales</taxon>
        <taxon>Gigasporaceae</taxon>
        <taxon>Dentiscutata</taxon>
    </lineage>
</organism>
<gene>
    <name evidence="1" type="ORF">DHETER_LOCUS13745</name>
</gene>
<protein>
    <submittedName>
        <fullName evidence="1">6223_t:CDS:1</fullName>
    </submittedName>
</protein>
<dbReference type="Proteomes" id="UP000789702">
    <property type="component" value="Unassembled WGS sequence"/>
</dbReference>
<feature type="non-terminal residue" evidence="1">
    <location>
        <position position="151"/>
    </location>
</feature>
<feature type="non-terminal residue" evidence="1">
    <location>
        <position position="1"/>
    </location>
</feature>
<reference evidence="1" key="1">
    <citation type="submission" date="2021-06" db="EMBL/GenBank/DDBJ databases">
        <authorList>
            <person name="Kallberg Y."/>
            <person name="Tangrot J."/>
            <person name="Rosling A."/>
        </authorList>
    </citation>
    <scope>NUCLEOTIDE SEQUENCE</scope>
    <source>
        <strain evidence="1">IL203A</strain>
    </source>
</reference>
<proteinExistence type="predicted"/>
<dbReference type="EMBL" id="CAJVPU010038967">
    <property type="protein sequence ID" value="CAG8736068.1"/>
    <property type="molecule type" value="Genomic_DNA"/>
</dbReference>
<evidence type="ECO:0000313" key="2">
    <source>
        <dbReference type="Proteomes" id="UP000789702"/>
    </source>
</evidence>
<accession>A0ACA9Q4K8</accession>
<sequence length="151" mass="17885">QNVVEDPSLEERSFIFLDNEIKNDMHIIAGYEWNRKMFKVHTSILKDRCNYFKFALSDQNICNNLDEIVVFYKEDISPEIFKLILDYIYTGEVSTVIYDTDVNILDLIIAADEMLLPKLVSILESILIDKYFKHFSTEIETWIFCLIRINQ</sequence>
<keyword evidence="2" id="KW-1185">Reference proteome</keyword>
<name>A0ACA9Q4K8_9GLOM</name>